<keyword evidence="3" id="KW-1185">Reference proteome</keyword>
<name>A0AAV9Q2Z0_9PEZI</name>
<proteinExistence type="predicted"/>
<evidence type="ECO:0000313" key="3">
    <source>
        <dbReference type="Proteomes" id="UP001345827"/>
    </source>
</evidence>
<dbReference type="PANTHER" id="PTHR38695">
    <property type="entry name" value="AMINO ACID PERMEASE_ SLC12A DOMAIN-CONTAINING PROTEIN"/>
    <property type="match status" value="1"/>
</dbReference>
<feature type="domain" description="Luciferase" evidence="1">
    <location>
        <begin position="189"/>
        <end position="253"/>
    </location>
</feature>
<dbReference type="Proteomes" id="UP001345827">
    <property type="component" value="Unassembled WGS sequence"/>
</dbReference>
<gene>
    <name evidence="2" type="ORF">LTR25_007629</name>
</gene>
<dbReference type="Pfam" id="PF17648">
    <property type="entry name" value="Luciferase"/>
    <property type="match status" value="1"/>
</dbReference>
<dbReference type="EMBL" id="JAXLQG010000014">
    <property type="protein sequence ID" value="KAK5532925.1"/>
    <property type="molecule type" value="Genomic_DNA"/>
</dbReference>
<dbReference type="PANTHER" id="PTHR38695:SF1">
    <property type="entry name" value="AMINO ACID PERMEASE_ SLC12A DOMAIN-CONTAINING PROTEIN"/>
    <property type="match status" value="1"/>
</dbReference>
<evidence type="ECO:0000313" key="2">
    <source>
        <dbReference type="EMBL" id="KAK5532925.1"/>
    </source>
</evidence>
<sequence>MSSSTIQSSLTTQYHNLLNTIKARPANAALTSTAVFATLFTAWVVSDFWEWKSFGTGGTPPTWSGYWRMTKLRLSRLVAGAGDDLTDASGLSSSGPSYLDAAAIPARDGPRPQIISRTMPQRQVPYKSGVAAPGVAERTANLAASFAARYPDILELRRSRSEGYSAEGIYAKESLSTINAECAQQKFIGTEVAHAHPAEGSLHVWLSEADAKVVVQSGWGQRFPLPGTPKGWIMVYAPRTMDEVDVVERIVKAGIAWVSGVTTVLV</sequence>
<dbReference type="InterPro" id="IPR040841">
    <property type="entry name" value="Luciferase_dom"/>
</dbReference>
<comment type="caution">
    <text evidence="2">The sequence shown here is derived from an EMBL/GenBank/DDBJ whole genome shotgun (WGS) entry which is preliminary data.</text>
</comment>
<dbReference type="AlphaFoldDB" id="A0AAV9Q2Z0"/>
<accession>A0AAV9Q2Z0</accession>
<dbReference type="InterPro" id="IPR048273">
    <property type="entry name" value="Luciferase"/>
</dbReference>
<reference evidence="2 3" key="1">
    <citation type="submission" date="2023-06" db="EMBL/GenBank/DDBJ databases">
        <title>Black Yeasts Isolated from many extreme environments.</title>
        <authorList>
            <person name="Coleine C."/>
            <person name="Stajich J.E."/>
            <person name="Selbmann L."/>
        </authorList>
    </citation>
    <scope>NUCLEOTIDE SEQUENCE [LARGE SCALE GENOMIC DNA]</scope>
    <source>
        <strain evidence="2 3">CCFEE 5887</strain>
    </source>
</reference>
<protein>
    <recommendedName>
        <fullName evidence="1">Luciferase domain-containing protein</fullName>
    </recommendedName>
</protein>
<evidence type="ECO:0000259" key="1">
    <source>
        <dbReference type="Pfam" id="PF17648"/>
    </source>
</evidence>
<organism evidence="2 3">
    <name type="scientific">Vermiconidia calcicola</name>
    <dbReference type="NCBI Taxonomy" id="1690605"/>
    <lineage>
        <taxon>Eukaryota</taxon>
        <taxon>Fungi</taxon>
        <taxon>Dikarya</taxon>
        <taxon>Ascomycota</taxon>
        <taxon>Pezizomycotina</taxon>
        <taxon>Dothideomycetes</taxon>
        <taxon>Dothideomycetidae</taxon>
        <taxon>Mycosphaerellales</taxon>
        <taxon>Extremaceae</taxon>
        <taxon>Vermiconidia</taxon>
    </lineage>
</organism>